<evidence type="ECO:0000259" key="5">
    <source>
        <dbReference type="PROSITE" id="PS50977"/>
    </source>
</evidence>
<evidence type="ECO:0000256" key="2">
    <source>
        <dbReference type="ARBA" id="ARBA00023125"/>
    </source>
</evidence>
<dbReference type="InterPro" id="IPR050109">
    <property type="entry name" value="HTH-type_TetR-like_transc_reg"/>
</dbReference>
<dbReference type="SUPFAM" id="SSF48498">
    <property type="entry name" value="Tetracyclin repressor-like, C-terminal domain"/>
    <property type="match status" value="1"/>
</dbReference>
<organism evidence="6 8">
    <name type="scientific">Nocardia cyriacigeorgica</name>
    <dbReference type="NCBI Taxonomy" id="135487"/>
    <lineage>
        <taxon>Bacteria</taxon>
        <taxon>Bacillati</taxon>
        <taxon>Actinomycetota</taxon>
        <taxon>Actinomycetes</taxon>
        <taxon>Mycobacteriales</taxon>
        <taxon>Nocardiaceae</taxon>
        <taxon>Nocardia</taxon>
    </lineage>
</organism>
<comment type="caution">
    <text evidence="6">The sequence shown here is derived from an EMBL/GenBank/DDBJ whole genome shotgun (WGS) entry which is preliminary data.</text>
</comment>
<feature type="DNA-binding region" description="H-T-H motif" evidence="4">
    <location>
        <begin position="52"/>
        <end position="71"/>
    </location>
</feature>
<keyword evidence="1" id="KW-0805">Transcription regulation</keyword>
<evidence type="ECO:0000256" key="4">
    <source>
        <dbReference type="PROSITE-ProRule" id="PRU00335"/>
    </source>
</evidence>
<keyword evidence="3" id="KW-0804">Transcription</keyword>
<dbReference type="Pfam" id="PF00440">
    <property type="entry name" value="TetR_N"/>
    <property type="match status" value="1"/>
</dbReference>
<evidence type="ECO:0000256" key="3">
    <source>
        <dbReference type="ARBA" id="ARBA00023163"/>
    </source>
</evidence>
<dbReference type="EMBL" id="JAAGUX010000025">
    <property type="protein sequence ID" value="NEW57102.1"/>
    <property type="molecule type" value="Genomic_DNA"/>
</dbReference>
<dbReference type="GO" id="GO:0003700">
    <property type="term" value="F:DNA-binding transcription factor activity"/>
    <property type="evidence" value="ECO:0007669"/>
    <property type="project" value="TreeGrafter"/>
</dbReference>
<dbReference type="Proteomes" id="UP000468928">
    <property type="component" value="Unassembled WGS sequence"/>
</dbReference>
<dbReference type="Pfam" id="PF02909">
    <property type="entry name" value="TetR_C_1"/>
    <property type="match status" value="1"/>
</dbReference>
<keyword evidence="9" id="KW-1185">Reference proteome</keyword>
<dbReference type="InterPro" id="IPR004111">
    <property type="entry name" value="Repressor_TetR_C"/>
</dbReference>
<dbReference type="PANTHER" id="PTHR30055:SF151">
    <property type="entry name" value="TRANSCRIPTIONAL REGULATORY PROTEIN"/>
    <property type="match status" value="1"/>
</dbReference>
<dbReference type="Gene3D" id="1.10.10.60">
    <property type="entry name" value="Homeodomain-like"/>
    <property type="match status" value="1"/>
</dbReference>
<sequence>MTSGERVLPRSVELMWGLEQPGGRGPKRGLSLDQILEAAITVGDAEGYAALSMNRVARELGFTAMSLYRYVDSKATLVEMVLDRVVGLPPEIEPGGSWRAGLTVWARTEYEVLGRHPWTLDIPLGSPPLGPNNMAWLEAGLGTMRDLPVPEGVKLQLVMNMSLYVMGRRRMARDIAADVDSDADFTEPLRQLLDPQRFPALLSALANRAFDEEDIDWDAADFEFGLERLLDGFESFLRGFER</sequence>
<dbReference type="InterPro" id="IPR009057">
    <property type="entry name" value="Homeodomain-like_sf"/>
</dbReference>
<protein>
    <submittedName>
        <fullName evidence="6">TetR/AcrR family transcriptional regulator</fullName>
    </submittedName>
</protein>
<dbReference type="PROSITE" id="PS50977">
    <property type="entry name" value="HTH_TETR_2"/>
    <property type="match status" value="1"/>
</dbReference>
<evidence type="ECO:0000313" key="6">
    <source>
        <dbReference type="EMBL" id="NEW46985.1"/>
    </source>
</evidence>
<proteinExistence type="predicted"/>
<dbReference type="GO" id="GO:0045892">
    <property type="term" value="P:negative regulation of DNA-templated transcription"/>
    <property type="evidence" value="ECO:0007669"/>
    <property type="project" value="InterPro"/>
</dbReference>
<dbReference type="EMBL" id="JAAGUZ010000066">
    <property type="protein sequence ID" value="NEW46985.1"/>
    <property type="molecule type" value="Genomic_DNA"/>
</dbReference>
<feature type="domain" description="HTH tetR-type" evidence="5">
    <location>
        <begin position="29"/>
        <end position="89"/>
    </location>
</feature>
<reference evidence="8 9" key="1">
    <citation type="submission" date="2020-01" db="EMBL/GenBank/DDBJ databases">
        <title>Genetics and antimicrobial susceptibilities of Nocardia species isolated from the soil; a comparison with species isolated from humans.</title>
        <authorList>
            <person name="Carrasco G."/>
            <person name="Monzon S."/>
            <person name="Sansegundo M."/>
            <person name="Garcia E."/>
            <person name="Garrido N."/>
            <person name="Medina M.J."/>
            <person name="Villalon P."/>
            <person name="Ramirez-Arocha A.C."/>
            <person name="Jimenez P."/>
            <person name="Cuesta I."/>
            <person name="Valdezate S."/>
        </authorList>
    </citation>
    <scope>NUCLEOTIDE SEQUENCE [LARGE SCALE GENOMIC DNA]</scope>
    <source>
        <strain evidence="6 8">CNM20110639</strain>
        <strain evidence="7 9">CNM20110649</strain>
    </source>
</reference>
<dbReference type="AlphaFoldDB" id="A0A6P1D8G0"/>
<dbReference type="Gene3D" id="1.10.357.10">
    <property type="entry name" value="Tetracycline Repressor, domain 2"/>
    <property type="match status" value="1"/>
</dbReference>
<accession>A0A6P1D8G0</accession>
<dbReference type="InterPro" id="IPR001647">
    <property type="entry name" value="HTH_TetR"/>
</dbReference>
<evidence type="ECO:0000313" key="8">
    <source>
        <dbReference type="Proteomes" id="UP000468928"/>
    </source>
</evidence>
<name>A0A6P1D8G0_9NOCA</name>
<dbReference type="RefSeq" id="WP_163829902.1">
    <property type="nucleotide sequence ID" value="NZ_JAAGUX010000025.1"/>
</dbReference>
<dbReference type="SUPFAM" id="SSF46689">
    <property type="entry name" value="Homeodomain-like"/>
    <property type="match status" value="1"/>
</dbReference>
<dbReference type="PANTHER" id="PTHR30055">
    <property type="entry name" value="HTH-TYPE TRANSCRIPTIONAL REGULATOR RUTR"/>
    <property type="match status" value="1"/>
</dbReference>
<dbReference type="GO" id="GO:0000976">
    <property type="term" value="F:transcription cis-regulatory region binding"/>
    <property type="evidence" value="ECO:0007669"/>
    <property type="project" value="TreeGrafter"/>
</dbReference>
<evidence type="ECO:0000313" key="9">
    <source>
        <dbReference type="Proteomes" id="UP000470876"/>
    </source>
</evidence>
<keyword evidence="2 4" id="KW-0238">DNA-binding</keyword>
<dbReference type="Proteomes" id="UP000470876">
    <property type="component" value="Unassembled WGS sequence"/>
</dbReference>
<evidence type="ECO:0000256" key="1">
    <source>
        <dbReference type="ARBA" id="ARBA00023015"/>
    </source>
</evidence>
<dbReference type="InterPro" id="IPR036271">
    <property type="entry name" value="Tet_transcr_reg_TetR-rel_C_sf"/>
</dbReference>
<gene>
    <name evidence="6" type="ORF">GV789_21415</name>
    <name evidence="7" type="ORF">GV794_15770</name>
</gene>
<evidence type="ECO:0000313" key="7">
    <source>
        <dbReference type="EMBL" id="NEW57102.1"/>
    </source>
</evidence>